<protein>
    <submittedName>
        <fullName evidence="1">Uncharacterized protein</fullName>
    </submittedName>
</protein>
<gene>
    <name evidence="1" type="ORF">K7X08_030353</name>
</gene>
<comment type="caution">
    <text evidence="1">The sequence shown here is derived from an EMBL/GenBank/DDBJ whole genome shotgun (WGS) entry which is preliminary data.</text>
</comment>
<name>A0A9Q1LPM8_9SOLA</name>
<sequence>MSFSLDEVEFAIGKLGEAAPVNELVDVIFAARIAENCKKDDDDISIVEIKERNKECTTEALFGTMEKTLKLLEMGFSENEVSKVIEKYGSEVPLEELANLIVDPSSGRRMDKHLLNSLGRNGSIGFHPVAVKKEEFSEDTCESRDFNGLNLLEKLKGNGQRRTILMRKTL</sequence>
<dbReference type="EMBL" id="JAJAGQ010000016">
    <property type="protein sequence ID" value="KAJ8540434.1"/>
    <property type="molecule type" value="Genomic_DNA"/>
</dbReference>
<organism evidence="1 2">
    <name type="scientific">Anisodus acutangulus</name>
    <dbReference type="NCBI Taxonomy" id="402998"/>
    <lineage>
        <taxon>Eukaryota</taxon>
        <taxon>Viridiplantae</taxon>
        <taxon>Streptophyta</taxon>
        <taxon>Embryophyta</taxon>
        <taxon>Tracheophyta</taxon>
        <taxon>Spermatophyta</taxon>
        <taxon>Magnoliopsida</taxon>
        <taxon>eudicotyledons</taxon>
        <taxon>Gunneridae</taxon>
        <taxon>Pentapetalae</taxon>
        <taxon>asterids</taxon>
        <taxon>lamiids</taxon>
        <taxon>Solanales</taxon>
        <taxon>Solanaceae</taxon>
        <taxon>Solanoideae</taxon>
        <taxon>Hyoscyameae</taxon>
        <taxon>Anisodus</taxon>
    </lineage>
</organism>
<reference evidence="2" key="1">
    <citation type="journal article" date="2023" name="Proc. Natl. Acad. Sci. U.S.A.">
        <title>Genomic and structural basis for evolution of tropane alkaloid biosynthesis.</title>
        <authorList>
            <person name="Wanga Y.-J."/>
            <person name="Taina T."/>
            <person name="Yua J.-Y."/>
            <person name="Lia J."/>
            <person name="Xua B."/>
            <person name="Chenc J."/>
            <person name="D'Auriad J.C."/>
            <person name="Huanga J.-P."/>
            <person name="Huanga S.-X."/>
        </authorList>
    </citation>
    <scope>NUCLEOTIDE SEQUENCE [LARGE SCALE GENOMIC DNA]</scope>
    <source>
        <strain evidence="2">cv. KIB-2019</strain>
    </source>
</reference>
<evidence type="ECO:0000313" key="1">
    <source>
        <dbReference type="EMBL" id="KAJ8540434.1"/>
    </source>
</evidence>
<accession>A0A9Q1LPM8</accession>
<evidence type="ECO:0000313" key="2">
    <source>
        <dbReference type="Proteomes" id="UP001152561"/>
    </source>
</evidence>
<dbReference type="Proteomes" id="UP001152561">
    <property type="component" value="Unassembled WGS sequence"/>
</dbReference>
<dbReference type="OrthoDB" id="1748777at2759"/>
<dbReference type="AlphaFoldDB" id="A0A9Q1LPM8"/>
<keyword evidence="2" id="KW-1185">Reference proteome</keyword>
<proteinExistence type="predicted"/>